<dbReference type="Gene3D" id="3.40.50.300">
    <property type="entry name" value="P-loop containing nucleotide triphosphate hydrolases"/>
    <property type="match status" value="1"/>
</dbReference>
<sequence>MSSQLPLALRWPAHQRLEGFVTGANGVALEALRRASRGEDAAWLYLHGAPGSGRTHLLVATCAAASADGRTAQYLSLASLRTRRAEAIRGFGGSDLLALDDLDAIAGERDAEHALFDLYNRCRAEGSLLLFAASAPPAQLGIGLPDLVSRLSACTQLALRPLDEGERRALLRERALARGIELDAAALDWLFARSKRDLATLFDVLDRIDRASLAAKRRVTLPFLRSLFD</sequence>
<dbReference type="EMBL" id="SLWQ01000002">
    <property type="protein sequence ID" value="TCO42144.1"/>
    <property type="molecule type" value="Genomic_DNA"/>
</dbReference>
<reference evidence="3 4" key="1">
    <citation type="journal article" date="2015" name="Stand. Genomic Sci.">
        <title>Genomic Encyclopedia of Bacterial and Archaeal Type Strains, Phase III: the genomes of soil and plant-associated and newly described type strains.</title>
        <authorList>
            <person name="Whitman W.B."/>
            <person name="Woyke T."/>
            <person name="Klenk H.P."/>
            <person name="Zhou Y."/>
            <person name="Lilburn T.G."/>
            <person name="Beck B.J."/>
            <person name="De Vos P."/>
            <person name="Vandamme P."/>
            <person name="Eisen J.A."/>
            <person name="Garrity G."/>
            <person name="Hugenholtz P."/>
            <person name="Kyrpides N.C."/>
        </authorList>
    </citation>
    <scope>NUCLEOTIDE SEQUENCE [LARGE SCALE GENOMIC DNA]</scope>
    <source>
        <strain evidence="3 4">A3</strain>
    </source>
</reference>
<name>A0A4R2IC71_9GAMM</name>
<feature type="domain" description="Chromosomal replication initiator protein DnaA ATPAse" evidence="1">
    <location>
        <begin position="17"/>
        <end position="151"/>
    </location>
</feature>
<dbReference type="GO" id="GO:0006270">
    <property type="term" value="P:DNA replication initiation"/>
    <property type="evidence" value="ECO:0007669"/>
    <property type="project" value="TreeGrafter"/>
</dbReference>
<evidence type="ECO:0000313" key="3">
    <source>
        <dbReference type="EMBL" id="TCO42144.1"/>
    </source>
</evidence>
<dbReference type="OrthoDB" id="9784878at2"/>
<organism evidence="3 4">
    <name type="scientific">Dokdonella fugitiva</name>
    <dbReference type="NCBI Taxonomy" id="328517"/>
    <lineage>
        <taxon>Bacteria</taxon>
        <taxon>Pseudomonadati</taxon>
        <taxon>Pseudomonadota</taxon>
        <taxon>Gammaproteobacteria</taxon>
        <taxon>Lysobacterales</taxon>
        <taxon>Rhodanobacteraceae</taxon>
        <taxon>Dokdonella</taxon>
    </lineage>
</organism>
<gene>
    <name evidence="3" type="ORF">EV148_102503</name>
</gene>
<dbReference type="SUPFAM" id="SSF52540">
    <property type="entry name" value="P-loop containing nucleoside triphosphate hydrolases"/>
    <property type="match status" value="1"/>
</dbReference>
<dbReference type="InterPro" id="IPR013317">
    <property type="entry name" value="DnaA_dom"/>
</dbReference>
<evidence type="ECO:0000259" key="1">
    <source>
        <dbReference type="Pfam" id="PF00308"/>
    </source>
</evidence>
<dbReference type="Gene3D" id="1.10.8.60">
    <property type="match status" value="1"/>
</dbReference>
<dbReference type="Proteomes" id="UP000294862">
    <property type="component" value="Unassembled WGS sequence"/>
</dbReference>
<accession>A0A4R2IC71</accession>
<dbReference type="PANTHER" id="PTHR30050">
    <property type="entry name" value="CHROMOSOMAL REPLICATION INITIATOR PROTEIN DNAA"/>
    <property type="match status" value="1"/>
</dbReference>
<dbReference type="Pfam" id="PF00308">
    <property type="entry name" value="Bac_DnaA"/>
    <property type="match status" value="1"/>
</dbReference>
<comment type="caution">
    <text evidence="3">The sequence shown here is derived from an EMBL/GenBank/DDBJ whole genome shotgun (WGS) entry which is preliminary data.</text>
</comment>
<dbReference type="InterPro" id="IPR027417">
    <property type="entry name" value="P-loop_NTPase"/>
</dbReference>
<dbReference type="InterPro" id="IPR017788">
    <property type="entry name" value="Hda"/>
</dbReference>
<dbReference type="AlphaFoldDB" id="A0A4R2IC71"/>
<dbReference type="PANTHER" id="PTHR30050:SF5">
    <property type="entry name" value="DNAA REGULATORY INACTIVATOR HDA"/>
    <property type="match status" value="1"/>
</dbReference>
<feature type="domain" description="Hda lid" evidence="2">
    <location>
        <begin position="166"/>
        <end position="227"/>
    </location>
</feature>
<evidence type="ECO:0000259" key="2">
    <source>
        <dbReference type="Pfam" id="PF22688"/>
    </source>
</evidence>
<dbReference type="GO" id="GO:0032297">
    <property type="term" value="P:negative regulation of DNA-templated DNA replication initiation"/>
    <property type="evidence" value="ECO:0007669"/>
    <property type="project" value="InterPro"/>
</dbReference>
<protein>
    <submittedName>
        <fullName evidence="3">Regulatory inactivation of DnaA Hda protein</fullName>
    </submittedName>
</protein>
<evidence type="ECO:0000313" key="4">
    <source>
        <dbReference type="Proteomes" id="UP000294862"/>
    </source>
</evidence>
<dbReference type="InterPro" id="IPR055199">
    <property type="entry name" value="Hda_lid"/>
</dbReference>
<proteinExistence type="predicted"/>
<dbReference type="RefSeq" id="WP_131995345.1">
    <property type="nucleotide sequence ID" value="NZ_JACGXM010000011.1"/>
</dbReference>
<keyword evidence="4" id="KW-1185">Reference proteome</keyword>
<dbReference type="Pfam" id="PF22688">
    <property type="entry name" value="Hda_lid"/>
    <property type="match status" value="1"/>
</dbReference>
<dbReference type="NCBIfam" id="TIGR03420">
    <property type="entry name" value="DnaA_homol_Hda"/>
    <property type="match status" value="1"/>
</dbReference>